<evidence type="ECO:0000313" key="4">
    <source>
        <dbReference type="EMBL" id="MCY3053652.1"/>
    </source>
</evidence>
<dbReference type="RefSeq" id="WP_060777791.1">
    <property type="nucleotide sequence ID" value="NZ_CAJHLF010000001.1"/>
</dbReference>
<feature type="domain" description="Glycosyltransferase 2-like" evidence="3">
    <location>
        <begin position="4"/>
        <end position="167"/>
    </location>
</feature>
<keyword evidence="1" id="KW-0328">Glycosyltransferase</keyword>
<dbReference type="Proteomes" id="UP000594771">
    <property type="component" value="Chromosome"/>
</dbReference>
<evidence type="ECO:0000313" key="6">
    <source>
        <dbReference type="Proteomes" id="UP000594771"/>
    </source>
</evidence>
<accession>A0A0X8FDE9</accession>
<name>A0A0X8FDE9_9LACT</name>
<dbReference type="EMBL" id="CP065662">
    <property type="protein sequence ID" value="QPS01377.1"/>
    <property type="molecule type" value="Genomic_DNA"/>
</dbReference>
<proteinExistence type="predicted"/>
<evidence type="ECO:0000259" key="3">
    <source>
        <dbReference type="Pfam" id="PF00535"/>
    </source>
</evidence>
<dbReference type="Pfam" id="PF00535">
    <property type="entry name" value="Glycos_transf_2"/>
    <property type="match status" value="1"/>
</dbReference>
<keyword evidence="7" id="KW-1185">Reference proteome</keyword>
<dbReference type="GeneID" id="35767253"/>
<dbReference type="KEGG" id="aun:AWM73_01650"/>
<dbReference type="EMBL" id="JAOTML010000007">
    <property type="protein sequence ID" value="MCY3053652.1"/>
    <property type="molecule type" value="Genomic_DNA"/>
</dbReference>
<dbReference type="SUPFAM" id="SSF53448">
    <property type="entry name" value="Nucleotide-diphospho-sugar transferases"/>
    <property type="match status" value="1"/>
</dbReference>
<dbReference type="Gene3D" id="3.90.550.10">
    <property type="entry name" value="Spore Coat Polysaccharide Biosynthesis Protein SpsA, Chain A"/>
    <property type="match status" value="1"/>
</dbReference>
<keyword evidence="2 5" id="KW-0808">Transferase</keyword>
<sequence length="319" mass="36701">MLISVIIPVYKVEKTLERAVNSVLDQTYPHLEIILVDDGSPDKSGDIADQLAKKDPRIQVIHQSNRGLSGARNTGIAVASGDYLAFLDSDDCYELDLFEHFMASYQEERPDLFIFNVKRIGVKSQTVKESKEMLLTSSQAGIEAMLDYSGIDFYAWNKVYARQLFRDVRFPEGKLYEDTAVSYATMKRATRIMTTSYVGINYYENEESIVAQSFNPKQMDNVTERAHMLDDVQVNFPDLTAKAGARLFDGLLSTAYKMAQVSPFKQVGSSYQDILEIVNHYRPYFEGNEEIDWKKRLAWQLFRLNPKLYARMYQWYLGK</sequence>
<protein>
    <submittedName>
        <fullName evidence="4 5">Glycosyltransferase</fullName>
    </submittedName>
</protein>
<dbReference type="Proteomes" id="UP001069145">
    <property type="component" value="Unassembled WGS sequence"/>
</dbReference>
<dbReference type="AlphaFoldDB" id="A0A0X8FDE9"/>
<evidence type="ECO:0000256" key="2">
    <source>
        <dbReference type="ARBA" id="ARBA00022679"/>
    </source>
</evidence>
<dbReference type="CDD" id="cd00761">
    <property type="entry name" value="Glyco_tranf_GTA_type"/>
    <property type="match status" value="1"/>
</dbReference>
<reference evidence="5 6" key="1">
    <citation type="submission" date="2020-12" db="EMBL/GenBank/DDBJ databases">
        <title>FDA dAtabase for Regulatory Grade micrObial Sequences (FDA-ARGOS): Supporting development and validation of Infectious Disease Dx tests.</title>
        <authorList>
            <person name="Sproer C."/>
            <person name="Gronow S."/>
            <person name="Severitt S."/>
            <person name="Schroder I."/>
            <person name="Tallon L."/>
            <person name="Sadzewicz L."/>
            <person name="Zhao X."/>
            <person name="Boylan J."/>
            <person name="Ott S."/>
            <person name="Bowen H."/>
            <person name="Vavikolanu K."/>
            <person name="Mehta A."/>
            <person name="Aluvathingal J."/>
            <person name="Nadendla S."/>
            <person name="Lowell S."/>
            <person name="Myers T."/>
            <person name="Yan Y."/>
            <person name="Sichtig H."/>
        </authorList>
    </citation>
    <scope>NUCLEOTIDE SEQUENCE [LARGE SCALE GENOMIC DNA]</scope>
    <source>
        <strain evidence="5 6">FDAARGOS_911</strain>
    </source>
</reference>
<organism evidence="5 6">
    <name type="scientific">Aerococcus urinae</name>
    <dbReference type="NCBI Taxonomy" id="1376"/>
    <lineage>
        <taxon>Bacteria</taxon>
        <taxon>Bacillati</taxon>
        <taxon>Bacillota</taxon>
        <taxon>Bacilli</taxon>
        <taxon>Lactobacillales</taxon>
        <taxon>Aerococcaceae</taxon>
        <taxon>Aerococcus</taxon>
    </lineage>
</organism>
<dbReference type="InterPro" id="IPR029044">
    <property type="entry name" value="Nucleotide-diphossugar_trans"/>
</dbReference>
<dbReference type="PANTHER" id="PTHR22916">
    <property type="entry name" value="GLYCOSYLTRANSFERASE"/>
    <property type="match status" value="1"/>
</dbReference>
<reference evidence="4" key="2">
    <citation type="submission" date="2022-09" db="EMBL/GenBank/DDBJ databases">
        <title>Aerococcus urinae taxonomy study.</title>
        <authorList>
            <person name="Christensen J."/>
            <person name="Senneby E."/>
        </authorList>
    </citation>
    <scope>NUCLEOTIDE SEQUENCE</scope>
    <source>
        <strain evidence="4">NLD-066-U95</strain>
    </source>
</reference>
<evidence type="ECO:0000313" key="5">
    <source>
        <dbReference type="EMBL" id="QPS01377.1"/>
    </source>
</evidence>
<dbReference type="InterPro" id="IPR001173">
    <property type="entry name" value="Glyco_trans_2-like"/>
</dbReference>
<dbReference type="PANTHER" id="PTHR22916:SF51">
    <property type="entry name" value="GLYCOSYLTRANSFERASE EPSH-RELATED"/>
    <property type="match status" value="1"/>
</dbReference>
<evidence type="ECO:0000256" key="1">
    <source>
        <dbReference type="ARBA" id="ARBA00022676"/>
    </source>
</evidence>
<dbReference type="OrthoDB" id="8773442at2"/>
<gene>
    <name evidence="5" type="ORF">I6G68_08405</name>
    <name evidence="4" type="ORF">ODY43_06585</name>
</gene>
<evidence type="ECO:0000313" key="7">
    <source>
        <dbReference type="Proteomes" id="UP001069145"/>
    </source>
</evidence>
<dbReference type="GO" id="GO:0016757">
    <property type="term" value="F:glycosyltransferase activity"/>
    <property type="evidence" value="ECO:0007669"/>
    <property type="project" value="UniProtKB-KW"/>
</dbReference>